<dbReference type="Proteomes" id="UP000230233">
    <property type="component" value="Chromosome IV"/>
</dbReference>
<dbReference type="InterPro" id="IPR001810">
    <property type="entry name" value="F-box_dom"/>
</dbReference>
<evidence type="ECO:0000313" key="3">
    <source>
        <dbReference type="Proteomes" id="UP000230233"/>
    </source>
</evidence>
<dbReference type="EMBL" id="PDUG01000004">
    <property type="protein sequence ID" value="PIC31754.1"/>
    <property type="molecule type" value="Genomic_DNA"/>
</dbReference>
<dbReference type="PANTHER" id="PTHR21503:SF8">
    <property type="entry name" value="F-BOX ASSOCIATED DOMAIN-CONTAINING PROTEIN-RELATED"/>
    <property type="match status" value="1"/>
</dbReference>
<accession>A0A2G5TWV8</accession>
<evidence type="ECO:0000259" key="1">
    <source>
        <dbReference type="PROSITE" id="PS50181"/>
    </source>
</evidence>
<dbReference type="Pfam" id="PF07735">
    <property type="entry name" value="FBA_2"/>
    <property type="match status" value="1"/>
</dbReference>
<protein>
    <recommendedName>
        <fullName evidence="1">F-box domain-containing protein</fullName>
    </recommendedName>
</protein>
<sequence length="360" mass="42349">MNFQEALDFSGLQIQKQYPKKHKFPLLKLPKVVLLECIENLDVLEIIPFSLLSKRAKTIAKLICWSPLDICFRFNRTLQICLKLSTDPDRKWIINYKTNYKTEKYPYYIFEKSDSSVSHHFVLNDNGNPAEDSKRMVEHICDVFRSPISDFHIFDESFIEWIINFQPIIRNVLIPNYVVRSIETLDRILKNLKVTENFHLGSIKTDEKYTEPISSRSVTIKDSFWITLPSIINGTNSIIYLYNSIFTPNDLNTILKEWRMGIKLRNLEFLVINISTMLDWGRFTDEVFKDLNPTESNKNVGRPTKVKIDDEITYTLGEEEEYVNLIRSDGMIGSVFNEYAGNDGEKIFRRFMLQVWRRQP</sequence>
<gene>
    <name evidence="2" type="primary">Cnig_chr_IV.g12342</name>
    <name evidence="2" type="ORF">B9Z55_012342</name>
</gene>
<keyword evidence="3" id="KW-1185">Reference proteome</keyword>
<proteinExistence type="predicted"/>
<organism evidence="2 3">
    <name type="scientific">Caenorhabditis nigoni</name>
    <dbReference type="NCBI Taxonomy" id="1611254"/>
    <lineage>
        <taxon>Eukaryota</taxon>
        <taxon>Metazoa</taxon>
        <taxon>Ecdysozoa</taxon>
        <taxon>Nematoda</taxon>
        <taxon>Chromadorea</taxon>
        <taxon>Rhabditida</taxon>
        <taxon>Rhabditina</taxon>
        <taxon>Rhabditomorpha</taxon>
        <taxon>Rhabditoidea</taxon>
        <taxon>Rhabditidae</taxon>
        <taxon>Peloderinae</taxon>
        <taxon>Caenorhabditis</taxon>
    </lineage>
</organism>
<dbReference type="InterPro" id="IPR012885">
    <property type="entry name" value="F-box_Sdz-33"/>
</dbReference>
<reference evidence="3" key="1">
    <citation type="submission" date="2017-10" db="EMBL/GenBank/DDBJ databases">
        <title>Rapid genome shrinkage in a self-fertile nematode reveals novel sperm competition proteins.</title>
        <authorList>
            <person name="Yin D."/>
            <person name="Schwarz E.M."/>
            <person name="Thomas C.G."/>
            <person name="Felde R.L."/>
            <person name="Korf I.F."/>
            <person name="Cutter A.D."/>
            <person name="Schartner C.M."/>
            <person name="Ralston E.J."/>
            <person name="Meyer B.J."/>
            <person name="Haag E.S."/>
        </authorList>
    </citation>
    <scope>NUCLEOTIDE SEQUENCE [LARGE SCALE GENOMIC DNA]</scope>
    <source>
        <strain evidence="3">JU1422</strain>
    </source>
</reference>
<dbReference type="AlphaFoldDB" id="A0A2G5TWV8"/>
<feature type="domain" description="F-box" evidence="1">
    <location>
        <begin position="23"/>
        <end position="68"/>
    </location>
</feature>
<dbReference type="Pfam" id="PF00646">
    <property type="entry name" value="F-box"/>
    <property type="match status" value="1"/>
</dbReference>
<dbReference type="PROSITE" id="PS50181">
    <property type="entry name" value="FBOX"/>
    <property type="match status" value="1"/>
</dbReference>
<dbReference type="PANTHER" id="PTHR21503">
    <property type="entry name" value="F-BOX-CONTAINING HYPOTHETICAL PROTEIN C.ELEGANS"/>
    <property type="match status" value="1"/>
</dbReference>
<name>A0A2G5TWV8_9PELO</name>
<evidence type="ECO:0000313" key="2">
    <source>
        <dbReference type="EMBL" id="PIC31754.1"/>
    </source>
</evidence>
<comment type="caution">
    <text evidence="2">The sequence shown here is derived from an EMBL/GenBank/DDBJ whole genome shotgun (WGS) entry which is preliminary data.</text>
</comment>